<evidence type="ECO:0000313" key="1">
    <source>
        <dbReference type="EMBL" id="RGM75388.1"/>
    </source>
</evidence>
<comment type="caution">
    <text evidence="1">The sequence shown here is derived from an EMBL/GenBank/DDBJ whole genome shotgun (WGS) entry which is preliminary data.</text>
</comment>
<gene>
    <name evidence="1" type="ORF">DXB99_02385</name>
</gene>
<evidence type="ECO:0008006" key="3">
    <source>
        <dbReference type="Google" id="ProtNLM"/>
    </source>
</evidence>
<sequence length="120" mass="14049">MHICLKRKVKVFIMGIIENNTVLNVMPVGFDNRLSRKALIGICGLSDRQVRKAIEDIVESKQAIIINMHKGYFIPNLENKTDRDYYRLFISQEESRINKLNKKMKSYNKMSEKILSDLNE</sequence>
<reference evidence="1 2" key="1">
    <citation type="submission" date="2018-08" db="EMBL/GenBank/DDBJ databases">
        <title>A genome reference for cultivated species of the human gut microbiota.</title>
        <authorList>
            <person name="Zou Y."/>
            <person name="Xue W."/>
            <person name="Luo G."/>
        </authorList>
    </citation>
    <scope>NUCLEOTIDE SEQUENCE [LARGE SCALE GENOMIC DNA]</scope>
    <source>
        <strain evidence="1 2">OM07-13</strain>
    </source>
</reference>
<name>A0A3E4YKW5_9FIRM</name>
<organism evidence="1 2">
    <name type="scientific">Agathobacter rectalis</name>
    <dbReference type="NCBI Taxonomy" id="39491"/>
    <lineage>
        <taxon>Bacteria</taxon>
        <taxon>Bacillati</taxon>
        <taxon>Bacillota</taxon>
        <taxon>Clostridia</taxon>
        <taxon>Lachnospirales</taxon>
        <taxon>Lachnospiraceae</taxon>
        <taxon>Agathobacter</taxon>
    </lineage>
</organism>
<protein>
    <recommendedName>
        <fullName evidence="3">DNA-binding protein</fullName>
    </recommendedName>
</protein>
<accession>A0A3E4YKW5</accession>
<dbReference type="AlphaFoldDB" id="A0A3E4YKW5"/>
<dbReference type="Proteomes" id="UP000260758">
    <property type="component" value="Unassembled WGS sequence"/>
</dbReference>
<proteinExistence type="predicted"/>
<evidence type="ECO:0000313" key="2">
    <source>
        <dbReference type="Proteomes" id="UP000260758"/>
    </source>
</evidence>
<dbReference type="EMBL" id="QSTP01000001">
    <property type="protein sequence ID" value="RGM75388.1"/>
    <property type="molecule type" value="Genomic_DNA"/>
</dbReference>